<reference evidence="9" key="1">
    <citation type="journal article" date="2020" name="Stud. Mycol.">
        <title>101 Dothideomycetes genomes: a test case for predicting lifestyles and emergence of pathogens.</title>
        <authorList>
            <person name="Haridas S."/>
            <person name="Albert R."/>
            <person name="Binder M."/>
            <person name="Bloem J."/>
            <person name="Labutti K."/>
            <person name="Salamov A."/>
            <person name="Andreopoulos B."/>
            <person name="Baker S."/>
            <person name="Barry K."/>
            <person name="Bills G."/>
            <person name="Bluhm B."/>
            <person name="Cannon C."/>
            <person name="Castanera R."/>
            <person name="Culley D."/>
            <person name="Daum C."/>
            <person name="Ezra D."/>
            <person name="Gonzalez J."/>
            <person name="Henrissat B."/>
            <person name="Kuo A."/>
            <person name="Liang C."/>
            <person name="Lipzen A."/>
            <person name="Lutzoni F."/>
            <person name="Magnuson J."/>
            <person name="Mondo S."/>
            <person name="Nolan M."/>
            <person name="Ohm R."/>
            <person name="Pangilinan J."/>
            <person name="Park H.-J."/>
            <person name="Ramirez L."/>
            <person name="Alfaro M."/>
            <person name="Sun H."/>
            <person name="Tritt A."/>
            <person name="Yoshinaga Y."/>
            <person name="Zwiers L.-H."/>
            <person name="Turgeon B."/>
            <person name="Goodwin S."/>
            <person name="Spatafora J."/>
            <person name="Crous P."/>
            <person name="Grigoriev I."/>
        </authorList>
    </citation>
    <scope>NUCLEOTIDE SEQUENCE</scope>
    <source>
        <strain evidence="9">CBS 130266</strain>
    </source>
</reference>
<dbReference type="AlphaFoldDB" id="A0A9P4TVU6"/>
<dbReference type="InterPro" id="IPR011614">
    <property type="entry name" value="Catalase_core"/>
</dbReference>
<gene>
    <name evidence="9" type="ORF">EJ08DRAFT_736864</name>
</gene>
<evidence type="ECO:0000256" key="5">
    <source>
        <dbReference type="ARBA" id="ARBA00023002"/>
    </source>
</evidence>
<evidence type="ECO:0000256" key="1">
    <source>
        <dbReference type="ARBA" id="ARBA00005329"/>
    </source>
</evidence>
<dbReference type="GO" id="GO:0020037">
    <property type="term" value="F:heme binding"/>
    <property type="evidence" value="ECO:0007669"/>
    <property type="project" value="InterPro"/>
</dbReference>
<dbReference type="InterPro" id="IPR010582">
    <property type="entry name" value="Catalase_immune_responsive"/>
</dbReference>
<evidence type="ECO:0000259" key="8">
    <source>
        <dbReference type="SMART" id="SM01060"/>
    </source>
</evidence>
<dbReference type="InterPro" id="IPR018028">
    <property type="entry name" value="Catalase"/>
</dbReference>
<keyword evidence="10" id="KW-1185">Reference proteome</keyword>
<keyword evidence="2" id="KW-0575">Peroxidase</keyword>
<dbReference type="EMBL" id="MU007071">
    <property type="protein sequence ID" value="KAF2425265.1"/>
    <property type="molecule type" value="Genomic_DNA"/>
</dbReference>
<dbReference type="Gene3D" id="2.40.180.10">
    <property type="entry name" value="Catalase core domain"/>
    <property type="match status" value="2"/>
</dbReference>
<dbReference type="InterPro" id="IPR024708">
    <property type="entry name" value="Catalase_AS"/>
</dbReference>
<dbReference type="PRINTS" id="PR00067">
    <property type="entry name" value="CATALASE"/>
</dbReference>
<dbReference type="InterPro" id="IPR020835">
    <property type="entry name" value="Catalase_sf"/>
</dbReference>
<protein>
    <submittedName>
        <fullName evidence="9">Heme-dependent catalase</fullName>
    </submittedName>
</protein>
<dbReference type="GO" id="GO:0005777">
    <property type="term" value="C:peroxisome"/>
    <property type="evidence" value="ECO:0007669"/>
    <property type="project" value="TreeGrafter"/>
</dbReference>
<dbReference type="PANTHER" id="PTHR11465:SF26">
    <property type="entry name" value="CATALASE 2"/>
    <property type="match status" value="1"/>
</dbReference>
<dbReference type="PANTHER" id="PTHR11465">
    <property type="entry name" value="CATALASE"/>
    <property type="match status" value="1"/>
</dbReference>
<evidence type="ECO:0000256" key="7">
    <source>
        <dbReference type="ARBA" id="ARBA00023324"/>
    </source>
</evidence>
<dbReference type="GO" id="GO:0046872">
    <property type="term" value="F:metal ion binding"/>
    <property type="evidence" value="ECO:0007669"/>
    <property type="project" value="UniProtKB-KW"/>
</dbReference>
<organism evidence="9 10">
    <name type="scientific">Tothia fuscella</name>
    <dbReference type="NCBI Taxonomy" id="1048955"/>
    <lineage>
        <taxon>Eukaryota</taxon>
        <taxon>Fungi</taxon>
        <taxon>Dikarya</taxon>
        <taxon>Ascomycota</taxon>
        <taxon>Pezizomycotina</taxon>
        <taxon>Dothideomycetes</taxon>
        <taxon>Pleosporomycetidae</taxon>
        <taxon>Venturiales</taxon>
        <taxon>Cylindrosympodiaceae</taxon>
        <taxon>Tothia</taxon>
    </lineage>
</organism>
<keyword evidence="3" id="KW-0349">Heme</keyword>
<keyword evidence="4" id="KW-0479">Metal-binding</keyword>
<feature type="domain" description="Catalase core" evidence="8">
    <location>
        <begin position="22"/>
        <end position="266"/>
    </location>
</feature>
<proteinExistence type="inferred from homology"/>
<evidence type="ECO:0000256" key="2">
    <source>
        <dbReference type="ARBA" id="ARBA00022559"/>
    </source>
</evidence>
<dbReference type="Proteomes" id="UP000800235">
    <property type="component" value="Unassembled WGS sequence"/>
</dbReference>
<comment type="similarity">
    <text evidence="1">Belongs to the catalase family.</text>
</comment>
<name>A0A9P4TVU6_9PEZI</name>
<accession>A0A9P4TVU6</accession>
<evidence type="ECO:0000256" key="3">
    <source>
        <dbReference type="ARBA" id="ARBA00022617"/>
    </source>
</evidence>
<keyword evidence="7" id="KW-0376">Hydrogen peroxide</keyword>
<dbReference type="SMART" id="SM01060">
    <property type="entry name" value="Catalase"/>
    <property type="match status" value="1"/>
</dbReference>
<evidence type="ECO:0000256" key="6">
    <source>
        <dbReference type="ARBA" id="ARBA00023004"/>
    </source>
</evidence>
<keyword evidence="5" id="KW-0560">Oxidoreductase</keyword>
<comment type="caution">
    <text evidence="9">The sequence shown here is derived from an EMBL/GenBank/DDBJ whole genome shotgun (WGS) entry which is preliminary data.</text>
</comment>
<dbReference type="GO" id="GO:0004096">
    <property type="term" value="F:catalase activity"/>
    <property type="evidence" value="ECO:0007669"/>
    <property type="project" value="UniProtKB-EC"/>
</dbReference>
<evidence type="ECO:0000256" key="4">
    <source>
        <dbReference type="ARBA" id="ARBA00022723"/>
    </source>
</evidence>
<dbReference type="PROSITE" id="PS00438">
    <property type="entry name" value="CATALASE_2"/>
    <property type="match status" value="1"/>
</dbReference>
<evidence type="ECO:0000313" key="10">
    <source>
        <dbReference type="Proteomes" id="UP000800235"/>
    </source>
</evidence>
<dbReference type="PROSITE" id="PS51402">
    <property type="entry name" value="CATALASE_3"/>
    <property type="match status" value="1"/>
</dbReference>
<dbReference type="GO" id="GO:0042542">
    <property type="term" value="P:response to hydrogen peroxide"/>
    <property type="evidence" value="ECO:0007669"/>
    <property type="project" value="TreeGrafter"/>
</dbReference>
<dbReference type="SUPFAM" id="SSF56634">
    <property type="entry name" value="Heme-dependent catalase-like"/>
    <property type="match status" value="2"/>
</dbReference>
<dbReference type="Pfam" id="PF00199">
    <property type="entry name" value="Catalase"/>
    <property type="match status" value="1"/>
</dbReference>
<dbReference type="OrthoDB" id="6880011at2759"/>
<dbReference type="Pfam" id="PF06628">
    <property type="entry name" value="Catalase-rel"/>
    <property type="match status" value="1"/>
</dbReference>
<keyword evidence="6" id="KW-0408">Iron</keyword>
<dbReference type="GO" id="GO:0005739">
    <property type="term" value="C:mitochondrion"/>
    <property type="evidence" value="ECO:0007669"/>
    <property type="project" value="TreeGrafter"/>
</dbReference>
<sequence>MSSQYVTPRLPAPGTFVAVTTHSVKGCPIADPNTAQRLGSGNSVNGLILLQDTQLIETHAHFSRERILERVFHAHASGAFGEFEVTHDVSDLTSAAFLSGIGKKTRALLRVSTVAPEAGGADSIRDVRGWGMKLYTEEGNQDFVFNDTPVLFVRDPIKFLSLNHPNYVGSQLHPVAFKGRLGANGYTQHEKWIGEVSGFTSEVTDEDFVQARGLWEVLGRTEGQQDNFVHNLAAHLKPALPIVQMGTFKMFSRVDAKLGRRIEEAVLAR</sequence>
<evidence type="ECO:0000313" key="9">
    <source>
        <dbReference type="EMBL" id="KAF2425265.1"/>
    </source>
</evidence>
<dbReference type="GO" id="GO:0042744">
    <property type="term" value="P:hydrogen peroxide catabolic process"/>
    <property type="evidence" value="ECO:0007669"/>
    <property type="project" value="UniProtKB-KW"/>
</dbReference>